<comment type="caution">
    <text evidence="2">The sequence shown here is derived from an EMBL/GenBank/DDBJ whole genome shotgun (WGS) entry which is preliminary data.</text>
</comment>
<dbReference type="GO" id="GO:0000460">
    <property type="term" value="P:maturation of 5.8S rRNA"/>
    <property type="evidence" value="ECO:0007669"/>
    <property type="project" value="TreeGrafter"/>
</dbReference>
<organism evidence="2 3">
    <name type="scientific">Megalurothrips usitatus</name>
    <name type="common">bean blossom thrips</name>
    <dbReference type="NCBI Taxonomy" id="439358"/>
    <lineage>
        <taxon>Eukaryota</taxon>
        <taxon>Metazoa</taxon>
        <taxon>Ecdysozoa</taxon>
        <taxon>Arthropoda</taxon>
        <taxon>Hexapoda</taxon>
        <taxon>Insecta</taxon>
        <taxon>Pterygota</taxon>
        <taxon>Neoptera</taxon>
        <taxon>Paraneoptera</taxon>
        <taxon>Thysanoptera</taxon>
        <taxon>Terebrantia</taxon>
        <taxon>Thripoidea</taxon>
        <taxon>Thripidae</taxon>
        <taxon>Megalurothrips</taxon>
    </lineage>
</organism>
<feature type="region of interest" description="Disordered" evidence="1">
    <location>
        <begin position="500"/>
        <end position="532"/>
    </location>
</feature>
<evidence type="ECO:0008006" key="4">
    <source>
        <dbReference type="Google" id="ProtNLM"/>
    </source>
</evidence>
<sequence>MSTEDLVAVPWFSMCEWRNVYQMLFSDSPEEQRKGLDRLMGWKARCPKLPAAIESTLVVFQVLQEDPVHDHDSISDARKHQLRLMYSTAVMRFLNLMLVETYVDKENDDVMNMYFKAEKLNIPAWIVSLRHDAAHGTSLPDIAILRSAATFIKSWIQEHYWEHERNMYLDWHISKDDVVSMSAAEGELGVILEAWEALNMYKVAGFDSAEQIPDMKLRETVYYIRDMLQYDAREQEWVKNEKRNPTVSTSLMIVLRKLILTMAEWTARKTNSQAVVADLVVAGNFLLPSASVLKVLYPNGVEDEGVLHQLHPKLVECCEDLLYTLWNTGAIPELVSRLISISSNSNENILRRNMAALWAQKLFLSCLKVQEASKVKLAIAANVDDTALADVYKLKLSSMKKLLAIAAVEDQRPDLQIGYTWDLIPIPEILKTADFVKQSIYPPSRFTSIYLPCLLELTDLPGKAKKHLLDLVSIFSGHGVDSEECAESRIYSVRDIQDNSYSHSEESNGNGTQNDSVQSQNASHKELGSESAWTTARDNIDWGKVPLGLLPWQRVPAHREEEDKVSKESSLWPQLFLGADWAQAVQEKNIDEKVVGTKIESPSIRKVKAGRVGKLYVKEITPIKAIKKFSQGRSPSQKAIEFLSGLKY</sequence>
<accession>A0AAV7X970</accession>
<dbReference type="EMBL" id="JAPTSV010000014">
    <property type="protein sequence ID" value="KAJ1520973.1"/>
    <property type="molecule type" value="Genomic_DNA"/>
</dbReference>
<protein>
    <recommendedName>
        <fullName evidence="4">Ribosomal biogenesis protein LAS1L</fullName>
    </recommendedName>
</protein>
<dbReference type="AlphaFoldDB" id="A0AAV7X970"/>
<dbReference type="PANTHER" id="PTHR15002">
    <property type="entry name" value="RIBOSOMAL BIOGENESIS PROTEIN LAS1L"/>
    <property type="match status" value="1"/>
</dbReference>
<dbReference type="PANTHER" id="PTHR15002:SF0">
    <property type="entry name" value="RIBOSOMAL BIOGENESIS PROTEIN LAS1L"/>
    <property type="match status" value="1"/>
</dbReference>
<gene>
    <name evidence="2" type="ORF">ONE63_004047</name>
</gene>
<dbReference type="GO" id="GO:0090730">
    <property type="term" value="C:Las1 complex"/>
    <property type="evidence" value="ECO:0007669"/>
    <property type="project" value="InterPro"/>
</dbReference>
<dbReference type="InterPro" id="IPR007174">
    <property type="entry name" value="Las1"/>
</dbReference>
<reference evidence="2" key="1">
    <citation type="submission" date="2022-12" db="EMBL/GenBank/DDBJ databases">
        <title>Chromosome-level genome assembly of the bean flower thrips Megalurothrips usitatus.</title>
        <authorList>
            <person name="Ma L."/>
            <person name="Liu Q."/>
            <person name="Li H."/>
            <person name="Cai W."/>
        </authorList>
    </citation>
    <scope>NUCLEOTIDE SEQUENCE</scope>
    <source>
        <strain evidence="2">Cailab_2022a</strain>
    </source>
</reference>
<evidence type="ECO:0000313" key="3">
    <source>
        <dbReference type="Proteomes" id="UP001075354"/>
    </source>
</evidence>
<dbReference type="GO" id="GO:0030687">
    <property type="term" value="C:preribosome, large subunit precursor"/>
    <property type="evidence" value="ECO:0007669"/>
    <property type="project" value="TreeGrafter"/>
</dbReference>
<proteinExistence type="predicted"/>
<keyword evidence="3" id="KW-1185">Reference proteome</keyword>
<name>A0AAV7X970_9NEOP</name>
<dbReference type="Proteomes" id="UP001075354">
    <property type="component" value="Chromosome 14"/>
</dbReference>
<dbReference type="Pfam" id="PF04031">
    <property type="entry name" value="Las1"/>
    <property type="match status" value="1"/>
</dbReference>
<evidence type="ECO:0000313" key="2">
    <source>
        <dbReference type="EMBL" id="KAJ1520973.1"/>
    </source>
</evidence>
<evidence type="ECO:0000256" key="1">
    <source>
        <dbReference type="SAM" id="MobiDB-lite"/>
    </source>
</evidence>
<feature type="compositionally biased region" description="Polar residues" evidence="1">
    <location>
        <begin position="500"/>
        <end position="522"/>
    </location>
</feature>
<dbReference type="GO" id="GO:0004519">
    <property type="term" value="F:endonuclease activity"/>
    <property type="evidence" value="ECO:0007669"/>
    <property type="project" value="InterPro"/>
</dbReference>
<dbReference type="GO" id="GO:0000470">
    <property type="term" value="P:maturation of LSU-rRNA"/>
    <property type="evidence" value="ECO:0007669"/>
    <property type="project" value="TreeGrafter"/>
</dbReference>